<sequence length="265" mass="29571">MILYLIPVHQRSAAAQSLRPVKVKQLYSATQAHTDAEWKIEDIEVGQVSVVGTVVSIQPGTTNSVYWIDDGTGRIEARHWNGTEEDNAKWADVVENIYVRVTGTPKMFGNKRYINATNIRPTKDLYEPFFHELESIYVTRFYREGPPGGSGNADHNMSPNGQGSHASNYTAQASAGQSDQWASLPPMQRAIMNFMASQPDDSDEGIHVGAIARAVRGEPDAIRYVQRLRSFRYLLTLTQRSAALDALMDDGRIYSTSDESHFKMS</sequence>
<evidence type="ECO:0000313" key="9">
    <source>
        <dbReference type="EMBL" id="EPQ58034.1"/>
    </source>
</evidence>
<name>S7RXG2_GLOTA</name>
<keyword evidence="3" id="KW-0235">DNA replication</keyword>
<dbReference type="eggNOG" id="KOG3108">
    <property type="taxonomic scope" value="Eukaryota"/>
</dbReference>
<feature type="compositionally biased region" description="Polar residues" evidence="6">
    <location>
        <begin position="153"/>
        <end position="180"/>
    </location>
</feature>
<dbReference type="InterPro" id="IPR012340">
    <property type="entry name" value="NA-bd_OB-fold"/>
</dbReference>
<dbReference type="Pfam" id="PF08784">
    <property type="entry name" value="RPA_C"/>
    <property type="match status" value="1"/>
</dbReference>
<evidence type="ECO:0000259" key="8">
    <source>
        <dbReference type="Pfam" id="PF08784"/>
    </source>
</evidence>
<organism evidence="9 10">
    <name type="scientific">Gloeophyllum trabeum (strain ATCC 11539 / FP-39264 / Madison 617)</name>
    <name type="common">Brown rot fungus</name>
    <dbReference type="NCBI Taxonomy" id="670483"/>
    <lineage>
        <taxon>Eukaryota</taxon>
        <taxon>Fungi</taxon>
        <taxon>Dikarya</taxon>
        <taxon>Basidiomycota</taxon>
        <taxon>Agaricomycotina</taxon>
        <taxon>Agaricomycetes</taxon>
        <taxon>Gloeophyllales</taxon>
        <taxon>Gloeophyllaceae</taxon>
        <taxon>Gloeophyllum</taxon>
    </lineage>
</organism>
<evidence type="ECO:0000256" key="3">
    <source>
        <dbReference type="ARBA" id="ARBA00022705"/>
    </source>
</evidence>
<dbReference type="InterPro" id="IPR004365">
    <property type="entry name" value="NA-bd_OB_tRNA"/>
</dbReference>
<dbReference type="PANTHER" id="PTHR13989">
    <property type="entry name" value="REPLICATION PROTEIN A-RELATED"/>
    <property type="match status" value="1"/>
</dbReference>
<evidence type="ECO:0000256" key="4">
    <source>
        <dbReference type="ARBA" id="ARBA00023125"/>
    </source>
</evidence>
<dbReference type="HOGENOM" id="CLU_051033_0_1_1"/>
<dbReference type="Gene3D" id="1.10.10.10">
    <property type="entry name" value="Winged helix-like DNA-binding domain superfamily/Winged helix DNA-binding domain"/>
    <property type="match status" value="1"/>
</dbReference>
<dbReference type="GeneID" id="19305638"/>
<dbReference type="InterPro" id="IPR040260">
    <property type="entry name" value="RFA2-like"/>
</dbReference>
<dbReference type="InterPro" id="IPR014892">
    <property type="entry name" value="RPA_C"/>
</dbReference>
<dbReference type="Proteomes" id="UP000030669">
    <property type="component" value="Unassembled WGS sequence"/>
</dbReference>
<dbReference type="PANTHER" id="PTHR13989:SF16">
    <property type="entry name" value="REPLICATION PROTEIN A2"/>
    <property type="match status" value="1"/>
</dbReference>
<evidence type="ECO:0000256" key="5">
    <source>
        <dbReference type="ARBA" id="ARBA00023242"/>
    </source>
</evidence>
<accession>S7RXG2</accession>
<dbReference type="OrthoDB" id="25571at2759"/>
<dbReference type="GO" id="GO:0000781">
    <property type="term" value="C:chromosome, telomeric region"/>
    <property type="evidence" value="ECO:0007669"/>
    <property type="project" value="TreeGrafter"/>
</dbReference>
<dbReference type="GO" id="GO:0006289">
    <property type="term" value="P:nucleotide-excision repair"/>
    <property type="evidence" value="ECO:0007669"/>
    <property type="project" value="TreeGrafter"/>
</dbReference>
<feature type="domain" description="OB" evidence="7">
    <location>
        <begin position="48"/>
        <end position="121"/>
    </location>
</feature>
<dbReference type="GO" id="GO:0005662">
    <property type="term" value="C:DNA replication factor A complex"/>
    <property type="evidence" value="ECO:0007669"/>
    <property type="project" value="TreeGrafter"/>
</dbReference>
<keyword evidence="4" id="KW-0238">DNA-binding</keyword>
<feature type="domain" description="Replication protein A C-terminal" evidence="8">
    <location>
        <begin position="147"/>
        <end position="224"/>
    </location>
</feature>
<dbReference type="InterPro" id="IPR014646">
    <property type="entry name" value="Rfa2/RPA32"/>
</dbReference>
<proteinExistence type="inferred from homology"/>
<reference evidence="9 10" key="1">
    <citation type="journal article" date="2012" name="Science">
        <title>The Paleozoic origin of enzymatic lignin decomposition reconstructed from 31 fungal genomes.</title>
        <authorList>
            <person name="Floudas D."/>
            <person name="Binder M."/>
            <person name="Riley R."/>
            <person name="Barry K."/>
            <person name="Blanchette R.A."/>
            <person name="Henrissat B."/>
            <person name="Martinez A.T."/>
            <person name="Otillar R."/>
            <person name="Spatafora J.W."/>
            <person name="Yadav J.S."/>
            <person name="Aerts A."/>
            <person name="Benoit I."/>
            <person name="Boyd A."/>
            <person name="Carlson A."/>
            <person name="Copeland A."/>
            <person name="Coutinho P.M."/>
            <person name="de Vries R.P."/>
            <person name="Ferreira P."/>
            <person name="Findley K."/>
            <person name="Foster B."/>
            <person name="Gaskell J."/>
            <person name="Glotzer D."/>
            <person name="Gorecki P."/>
            <person name="Heitman J."/>
            <person name="Hesse C."/>
            <person name="Hori C."/>
            <person name="Igarashi K."/>
            <person name="Jurgens J.A."/>
            <person name="Kallen N."/>
            <person name="Kersten P."/>
            <person name="Kohler A."/>
            <person name="Kuees U."/>
            <person name="Kumar T.K.A."/>
            <person name="Kuo A."/>
            <person name="LaButti K."/>
            <person name="Larrondo L.F."/>
            <person name="Lindquist E."/>
            <person name="Ling A."/>
            <person name="Lombard V."/>
            <person name="Lucas S."/>
            <person name="Lundell T."/>
            <person name="Martin R."/>
            <person name="McLaughlin D.J."/>
            <person name="Morgenstern I."/>
            <person name="Morin E."/>
            <person name="Murat C."/>
            <person name="Nagy L.G."/>
            <person name="Nolan M."/>
            <person name="Ohm R.A."/>
            <person name="Patyshakuliyeva A."/>
            <person name="Rokas A."/>
            <person name="Ruiz-Duenas F.J."/>
            <person name="Sabat G."/>
            <person name="Salamov A."/>
            <person name="Samejima M."/>
            <person name="Schmutz J."/>
            <person name="Slot J.C."/>
            <person name="St John F."/>
            <person name="Stenlid J."/>
            <person name="Sun H."/>
            <person name="Sun S."/>
            <person name="Syed K."/>
            <person name="Tsang A."/>
            <person name="Wiebenga A."/>
            <person name="Young D."/>
            <person name="Pisabarro A."/>
            <person name="Eastwood D.C."/>
            <person name="Martin F."/>
            <person name="Cullen D."/>
            <person name="Grigoriev I.V."/>
            <person name="Hibbett D.S."/>
        </authorList>
    </citation>
    <scope>NUCLEOTIDE SEQUENCE [LARGE SCALE GENOMIC DNA]</scope>
    <source>
        <strain evidence="9 10">ATCC 11539</strain>
    </source>
</reference>
<evidence type="ECO:0000256" key="1">
    <source>
        <dbReference type="ARBA" id="ARBA00004123"/>
    </source>
</evidence>
<dbReference type="EMBL" id="KB469298">
    <property type="protein sequence ID" value="EPQ58034.1"/>
    <property type="molecule type" value="Genomic_DNA"/>
</dbReference>
<dbReference type="GO" id="GO:0003697">
    <property type="term" value="F:single-stranded DNA binding"/>
    <property type="evidence" value="ECO:0007669"/>
    <property type="project" value="TreeGrafter"/>
</dbReference>
<gene>
    <name evidence="9" type="ORF">GLOTRDRAFT_35595</name>
</gene>
<dbReference type="GO" id="GO:0000724">
    <property type="term" value="P:double-strand break repair via homologous recombination"/>
    <property type="evidence" value="ECO:0007669"/>
    <property type="project" value="TreeGrafter"/>
</dbReference>
<keyword evidence="5" id="KW-0539">Nucleus</keyword>
<dbReference type="RefSeq" id="XP_007862839.1">
    <property type="nucleotide sequence ID" value="XM_007864648.1"/>
</dbReference>
<comment type="similarity">
    <text evidence="2">Belongs to the replication factor A protein 2 family.</text>
</comment>
<dbReference type="GO" id="GO:0035861">
    <property type="term" value="C:site of double-strand break"/>
    <property type="evidence" value="ECO:0007669"/>
    <property type="project" value="TreeGrafter"/>
</dbReference>
<comment type="subcellular location">
    <subcellularLocation>
        <location evidence="1">Nucleus</location>
    </subcellularLocation>
</comment>
<dbReference type="KEGG" id="gtr:GLOTRDRAFT_35595"/>
<evidence type="ECO:0000256" key="6">
    <source>
        <dbReference type="SAM" id="MobiDB-lite"/>
    </source>
</evidence>
<dbReference type="GO" id="GO:0006260">
    <property type="term" value="P:DNA replication"/>
    <property type="evidence" value="ECO:0007669"/>
    <property type="project" value="UniProtKB-KW"/>
</dbReference>
<evidence type="ECO:0000259" key="7">
    <source>
        <dbReference type="Pfam" id="PF01336"/>
    </source>
</evidence>
<evidence type="ECO:0000313" key="10">
    <source>
        <dbReference type="Proteomes" id="UP000030669"/>
    </source>
</evidence>
<dbReference type="OMA" id="TFHFIDC"/>
<dbReference type="PIRSF" id="PIRSF036949">
    <property type="entry name" value="RPA32"/>
    <property type="match status" value="1"/>
</dbReference>
<dbReference type="SUPFAM" id="SSF50249">
    <property type="entry name" value="Nucleic acid-binding proteins"/>
    <property type="match status" value="1"/>
</dbReference>
<dbReference type="Pfam" id="PF01336">
    <property type="entry name" value="tRNA_anti-codon"/>
    <property type="match status" value="1"/>
</dbReference>
<feature type="region of interest" description="Disordered" evidence="6">
    <location>
        <begin position="147"/>
        <end position="180"/>
    </location>
</feature>
<dbReference type="InterPro" id="IPR036390">
    <property type="entry name" value="WH_DNA-bd_sf"/>
</dbReference>
<dbReference type="Gene3D" id="2.40.50.140">
    <property type="entry name" value="Nucleic acid-binding proteins"/>
    <property type="match status" value="1"/>
</dbReference>
<dbReference type="SUPFAM" id="SSF46785">
    <property type="entry name" value="Winged helix' DNA-binding domain"/>
    <property type="match status" value="1"/>
</dbReference>
<evidence type="ECO:0000256" key="2">
    <source>
        <dbReference type="ARBA" id="ARBA00007815"/>
    </source>
</evidence>
<dbReference type="InterPro" id="IPR036388">
    <property type="entry name" value="WH-like_DNA-bd_sf"/>
</dbReference>
<protein>
    <submittedName>
        <fullName evidence="9">Replication protein A, subunit RPA32</fullName>
    </submittedName>
</protein>
<keyword evidence="10" id="KW-1185">Reference proteome</keyword>
<dbReference type="CDD" id="cd04478">
    <property type="entry name" value="RPA2_DBD_D"/>
    <property type="match status" value="1"/>
</dbReference>
<dbReference type="AlphaFoldDB" id="S7RXG2"/>
<dbReference type="STRING" id="670483.S7RXG2"/>